<reference evidence="1" key="1">
    <citation type="submission" date="2023-09" db="UniProtKB">
        <authorList>
            <consortium name="Ensembl"/>
        </authorList>
    </citation>
    <scope>IDENTIFICATION</scope>
</reference>
<sequence length="60" mass="7121">MSLLDFFRSFSQFLDLGATERCLFWRNEPERTMMLIPRFPRKVLVQFHSSSPNPTSRVSL</sequence>
<name>A0A8C0WN59_CASCN</name>
<dbReference type="AlphaFoldDB" id="A0A8C0WN59"/>
<dbReference type="Ensembl" id="ENSCCNT00000018107.1">
    <property type="protein sequence ID" value="ENSCCNP00000013811.1"/>
    <property type="gene ID" value="ENSCCNG00000014305.1"/>
</dbReference>
<accession>A0A8C0WN59</accession>
<proteinExistence type="predicted"/>
<evidence type="ECO:0000313" key="1">
    <source>
        <dbReference type="Ensembl" id="ENSCCNP00000013811.1"/>
    </source>
</evidence>
<organism evidence="1">
    <name type="scientific">Castor canadensis</name>
    <name type="common">American beaver</name>
    <dbReference type="NCBI Taxonomy" id="51338"/>
    <lineage>
        <taxon>Eukaryota</taxon>
        <taxon>Metazoa</taxon>
        <taxon>Chordata</taxon>
        <taxon>Craniata</taxon>
        <taxon>Vertebrata</taxon>
        <taxon>Euteleostomi</taxon>
        <taxon>Mammalia</taxon>
        <taxon>Eutheria</taxon>
        <taxon>Euarchontoglires</taxon>
        <taxon>Glires</taxon>
        <taxon>Rodentia</taxon>
        <taxon>Castorimorpha</taxon>
        <taxon>Castoridae</taxon>
        <taxon>Castor</taxon>
    </lineage>
</organism>
<protein>
    <submittedName>
        <fullName evidence="1">Uncharacterized protein</fullName>
    </submittedName>
</protein>